<comment type="caution">
    <text evidence="1">The sequence shown here is derived from an EMBL/GenBank/DDBJ whole genome shotgun (WGS) entry which is preliminary data.</text>
</comment>
<dbReference type="SUPFAM" id="SSF53474">
    <property type="entry name" value="alpha/beta-Hydrolases"/>
    <property type="match status" value="1"/>
</dbReference>
<name>A0A9P7IIC0_9HYPO</name>
<sequence>MTQTAQPFSVPVIFTELDHEPKNTETNYGPPERRTIAKGWVKEEGWMAFTVDTVWEKDIHIPLRDAVELLADVFRPLTSDDKPVPAIMPWSHYGKTGTSFQQLDMFPWRVGVPRS</sequence>
<accession>A0A9P7IIC0</accession>
<reference evidence="1" key="2">
    <citation type="submission" date="2020-10" db="EMBL/GenBank/DDBJ databases">
        <authorList>
            <person name="Peck L.D."/>
            <person name="Nowell R.W."/>
            <person name="Flood J."/>
            <person name="Ryan M.J."/>
            <person name="Barraclough T.G."/>
        </authorList>
    </citation>
    <scope>NUCLEOTIDE SEQUENCE</scope>
    <source>
        <strain evidence="1">IMI 127659i</strain>
    </source>
</reference>
<dbReference type="Gene3D" id="3.40.50.1820">
    <property type="entry name" value="alpha/beta hydrolase"/>
    <property type="match status" value="1"/>
</dbReference>
<organism evidence="1 2">
    <name type="scientific">Fusarium xylarioides</name>
    <dbReference type="NCBI Taxonomy" id="221167"/>
    <lineage>
        <taxon>Eukaryota</taxon>
        <taxon>Fungi</taxon>
        <taxon>Dikarya</taxon>
        <taxon>Ascomycota</taxon>
        <taxon>Pezizomycotina</taxon>
        <taxon>Sordariomycetes</taxon>
        <taxon>Hypocreomycetidae</taxon>
        <taxon>Hypocreales</taxon>
        <taxon>Nectriaceae</taxon>
        <taxon>Fusarium</taxon>
        <taxon>Fusarium fujikuroi species complex</taxon>
    </lineage>
</organism>
<keyword evidence="2" id="KW-1185">Reference proteome</keyword>
<dbReference type="InterPro" id="IPR029058">
    <property type="entry name" value="AB_hydrolase_fold"/>
</dbReference>
<dbReference type="Proteomes" id="UP000750502">
    <property type="component" value="Unassembled WGS sequence"/>
</dbReference>
<dbReference type="OrthoDB" id="2578740at2759"/>
<proteinExistence type="predicted"/>
<evidence type="ECO:0000313" key="2">
    <source>
        <dbReference type="Proteomes" id="UP000750502"/>
    </source>
</evidence>
<dbReference type="EMBL" id="JADFTT010000393">
    <property type="protein sequence ID" value="KAG5762169.1"/>
    <property type="molecule type" value="Genomic_DNA"/>
</dbReference>
<dbReference type="AlphaFoldDB" id="A0A9P7IIC0"/>
<protein>
    <submittedName>
        <fullName evidence="1">Uncharacterized protein</fullName>
    </submittedName>
</protein>
<reference evidence="1" key="1">
    <citation type="journal article" date="2020" name="bioRxiv">
        <title>Historical genomics reveals the evolutionary mechanisms behind multiple outbreaks of the host-specific coffee wilt pathogen Fusarium xylarioides.</title>
        <authorList>
            <person name="Peck D."/>
            <person name="Nowell R.W."/>
            <person name="Flood J."/>
            <person name="Ryan M.J."/>
            <person name="Barraclough T.G."/>
        </authorList>
    </citation>
    <scope>NUCLEOTIDE SEQUENCE</scope>
    <source>
        <strain evidence="1">IMI 127659i</strain>
    </source>
</reference>
<evidence type="ECO:0000313" key="1">
    <source>
        <dbReference type="EMBL" id="KAG5762169.1"/>
    </source>
</evidence>
<gene>
    <name evidence="1" type="ORF">H9Q72_009721</name>
</gene>